<keyword evidence="12" id="KW-1185">Reference proteome</keyword>
<keyword evidence="7" id="KW-0539">Nucleus</keyword>
<accession>A0A2T7PF86</accession>
<dbReference type="Proteomes" id="UP000245119">
    <property type="component" value="Linkage Group LG4"/>
</dbReference>
<comment type="caution">
    <text evidence="11">The sequence shown here is derived from an EMBL/GenBank/DDBJ whole genome shotgun (WGS) entry which is preliminary data.</text>
</comment>
<evidence type="ECO:0000256" key="6">
    <source>
        <dbReference type="ARBA" id="ARBA00023163"/>
    </source>
</evidence>
<organism evidence="11 12">
    <name type="scientific">Pomacea canaliculata</name>
    <name type="common">Golden apple snail</name>
    <dbReference type="NCBI Taxonomy" id="400727"/>
    <lineage>
        <taxon>Eukaryota</taxon>
        <taxon>Metazoa</taxon>
        <taxon>Spiralia</taxon>
        <taxon>Lophotrochozoa</taxon>
        <taxon>Mollusca</taxon>
        <taxon>Gastropoda</taxon>
        <taxon>Caenogastropoda</taxon>
        <taxon>Architaenioglossa</taxon>
        <taxon>Ampullarioidea</taxon>
        <taxon>Ampullariidae</taxon>
        <taxon>Pomacea</taxon>
    </lineage>
</organism>
<dbReference type="InterPro" id="IPR021019">
    <property type="entry name" value="Mediator_Med30_met"/>
</dbReference>
<keyword evidence="6" id="KW-0804">Transcription</keyword>
<gene>
    <name evidence="11" type="ORF">C0Q70_07491</name>
</gene>
<evidence type="ECO:0000256" key="5">
    <source>
        <dbReference type="ARBA" id="ARBA00023159"/>
    </source>
</evidence>
<evidence type="ECO:0000256" key="10">
    <source>
        <dbReference type="SAM" id="MobiDB-lite"/>
    </source>
</evidence>
<proteinExistence type="inferred from homology"/>
<evidence type="ECO:0000256" key="4">
    <source>
        <dbReference type="ARBA" id="ARBA00023015"/>
    </source>
</evidence>
<keyword evidence="4" id="KW-0805">Transcription regulation</keyword>
<keyword evidence="5" id="KW-0010">Activator</keyword>
<dbReference type="STRING" id="400727.A0A2T7PF86"/>
<evidence type="ECO:0000256" key="1">
    <source>
        <dbReference type="ARBA" id="ARBA00004123"/>
    </source>
</evidence>
<reference evidence="11 12" key="1">
    <citation type="submission" date="2018-04" db="EMBL/GenBank/DDBJ databases">
        <title>The genome of golden apple snail Pomacea canaliculata provides insight into stress tolerance and invasive adaptation.</title>
        <authorList>
            <person name="Liu C."/>
            <person name="Liu B."/>
            <person name="Ren Y."/>
            <person name="Zhang Y."/>
            <person name="Wang H."/>
            <person name="Li S."/>
            <person name="Jiang F."/>
            <person name="Yin L."/>
            <person name="Zhang G."/>
            <person name="Qian W."/>
            <person name="Fan W."/>
        </authorList>
    </citation>
    <scope>NUCLEOTIDE SEQUENCE [LARGE SCALE GENOMIC DNA]</scope>
    <source>
        <strain evidence="11">SZHN2017</strain>
        <tissue evidence="11">Muscle</tissue>
    </source>
</reference>
<feature type="region of interest" description="Disordered" evidence="10">
    <location>
        <begin position="1"/>
        <end position="34"/>
    </location>
</feature>
<protein>
    <recommendedName>
        <fullName evidence="3">Mediator of RNA polymerase II transcription subunit 30</fullName>
    </recommendedName>
    <alternativeName>
        <fullName evidence="9">Mediator complex subunit 30</fullName>
    </alternativeName>
</protein>
<evidence type="ECO:0000256" key="9">
    <source>
        <dbReference type="ARBA" id="ARBA00031981"/>
    </source>
</evidence>
<comment type="subcellular location">
    <subcellularLocation>
        <location evidence="1">Nucleus</location>
    </subcellularLocation>
</comment>
<dbReference type="PANTHER" id="PTHR31705:SF4">
    <property type="entry name" value="MEDIATOR OF RNA POLYMERASE II TRANSCRIPTION SUBUNIT 30"/>
    <property type="match status" value="1"/>
</dbReference>
<dbReference type="EMBL" id="PZQS01000004">
    <property type="protein sequence ID" value="PVD32064.1"/>
    <property type="molecule type" value="Genomic_DNA"/>
</dbReference>
<comment type="similarity">
    <text evidence="2">Belongs to the Mediator complex subunit 30 family.</text>
</comment>
<dbReference type="GO" id="GO:0045893">
    <property type="term" value="P:positive regulation of DNA-templated transcription"/>
    <property type="evidence" value="ECO:0007669"/>
    <property type="project" value="TreeGrafter"/>
</dbReference>
<dbReference type="AlphaFoldDB" id="A0A2T7PF86"/>
<dbReference type="GO" id="GO:0016592">
    <property type="term" value="C:mediator complex"/>
    <property type="evidence" value="ECO:0007669"/>
    <property type="project" value="TreeGrafter"/>
</dbReference>
<evidence type="ECO:0000256" key="3">
    <source>
        <dbReference type="ARBA" id="ARBA00019664"/>
    </source>
</evidence>
<dbReference type="GO" id="GO:0003712">
    <property type="term" value="F:transcription coregulator activity"/>
    <property type="evidence" value="ECO:0007669"/>
    <property type="project" value="TreeGrafter"/>
</dbReference>
<comment type="function">
    <text evidence="8">Component of the Mediator complex, a coactivator involved in the regulated transcription of nearly all RNA polymerase II-dependent genes. Mediator functions as a bridge to convey information from gene-specific regulatory proteins to the basal RNA polymerase II transcription machinery. Mediator is recruited to promoters by direct interactions with regulatory proteins and serves as a scaffold for the assembly of a functional preinitiation complex with RNA polymerase II and the general transcription factors.</text>
</comment>
<dbReference type="Pfam" id="PF11315">
    <property type="entry name" value="Med30"/>
    <property type="match status" value="1"/>
</dbReference>
<evidence type="ECO:0000256" key="2">
    <source>
        <dbReference type="ARBA" id="ARBA00010606"/>
    </source>
</evidence>
<dbReference type="OrthoDB" id="10067025at2759"/>
<sequence length="160" mass="18583">MMAERPTGSHPYPLTSQQSAPGILPSQQQAQQMQQQLIPPAVKDINALNMNSQQHQERKAKLEDCLNHVTMQFRKLRVIHDKVVEITSQMEEPQEQQLIPIVGVDTEPVVPNTDVYRMTVEQHKEIVEQVRLKNQQLKEIIDQIRTIIWEINTMITMRKT</sequence>
<evidence type="ECO:0000313" key="11">
    <source>
        <dbReference type="EMBL" id="PVD32064.1"/>
    </source>
</evidence>
<evidence type="ECO:0000256" key="8">
    <source>
        <dbReference type="ARBA" id="ARBA00025687"/>
    </source>
</evidence>
<evidence type="ECO:0000313" key="12">
    <source>
        <dbReference type="Proteomes" id="UP000245119"/>
    </source>
</evidence>
<evidence type="ECO:0000256" key="7">
    <source>
        <dbReference type="ARBA" id="ARBA00023242"/>
    </source>
</evidence>
<dbReference type="PANTHER" id="PTHR31705">
    <property type="entry name" value="MEDIATOR OF RNA POLYMERASE II TRANSCRIPTION SUBUNIT 30"/>
    <property type="match status" value="1"/>
</dbReference>
<name>A0A2T7PF86_POMCA</name>